<feature type="compositionally biased region" description="Low complexity" evidence="1">
    <location>
        <begin position="244"/>
        <end position="256"/>
    </location>
</feature>
<proteinExistence type="predicted"/>
<sequence>MPVAYNTWHKQAIEITDAFGEGQTEKMDRNAVLAQTRKEFLKAFAEAVDALTPVTMQRLNELADTAGTAAERFTRFDARTALFKREAEVRLQMNQKMEALLNRAFQTAYSTFRPSFADAFTQTTLSLIDTSTQDEEMRMDNIMRRYRNSAEQQLRDLNIRMAVLFGQEDIKERENPFRPYLFVRCISQSVETLHLEAETAAVLGDQLASDLTEWVVRIYETLNESLADQGIASTLQLKIRRSKPSPWQQSQQMPSPAHAPEHADAGMHEGNYVGEMPFNPAGLGMPPGMPGMPPGMQGMPGMPGMPGFPQGMQPPAADRSDQLLQFVQHALGLGPEPAAMQAHAAQGGGMMPGGGIPQGMGGMGAGAPGGQTPAGWPGGWGSPAAAGGEAGGGQYPAGSPWGGNAGAGAGAPAPGQRRSWLSATQGVGEALRNLFTGSGRGSQAADGYAAEDHLQYHDGDTSAGTGAGSAGAMAGWDSFQHTPLSGMVEELQYAATPTVEQIVDNGRVRNLILEARSRLADVAKDSSEQMIIDTVAMLFEFILSDTEVPAEVRAQLGRLQFLVLKTALLDPEFFTQSHHPARMLVNRIGSISLGLRSLDPSGERISVEIRQIIETLLADKTEGLALFGAMLDEFDAFIARELRNASSAVGKAVEAIESAENHTVEYARITGMLGDALGNYRLDGFLQEFLVNDWTHAIERVSRIDPERAAGYRQLVPDLIWSIAPKVTPGERKELLGMIPGILATLRSGLEETGLSKAEQQKVLAWLAESHRLALSANHVPAPVPPVEMVRENFTSFMTAEPAEESATAQTPVFNRHMVTEAINELDVELDLIDHMLEAEEQPLPPTPAETVTTATAEEIAQDKAVEEGLQGGVTVEVNLDGHPSRARLDWVSTTATTLVLTIEGNDKPSVVSVKMFKRLLAAGRARFLETTPLFERAINALLTSADKLDSAPSNSPFGGKAAA</sequence>
<dbReference type="Proteomes" id="UP000637267">
    <property type="component" value="Unassembled WGS sequence"/>
</dbReference>
<keyword evidence="3" id="KW-1185">Reference proteome</keyword>
<dbReference type="Pfam" id="PF07793">
    <property type="entry name" value="DUF1631"/>
    <property type="match status" value="2"/>
</dbReference>
<evidence type="ECO:0000313" key="3">
    <source>
        <dbReference type="Proteomes" id="UP000637267"/>
    </source>
</evidence>
<evidence type="ECO:0000256" key="1">
    <source>
        <dbReference type="SAM" id="MobiDB-lite"/>
    </source>
</evidence>
<reference evidence="3" key="1">
    <citation type="journal article" date="2019" name="Int. J. Syst. Evol. Microbiol.">
        <title>The Global Catalogue of Microorganisms (GCM) 10K type strain sequencing project: providing services to taxonomists for standard genome sequencing and annotation.</title>
        <authorList>
            <consortium name="The Broad Institute Genomics Platform"/>
            <consortium name="The Broad Institute Genome Sequencing Center for Infectious Disease"/>
            <person name="Wu L."/>
            <person name="Ma J."/>
        </authorList>
    </citation>
    <scope>NUCLEOTIDE SEQUENCE [LARGE SCALE GENOMIC DNA]</scope>
    <source>
        <strain evidence="3">CGMCC 1.8859</strain>
    </source>
</reference>
<feature type="compositionally biased region" description="Gly residues" evidence="1">
    <location>
        <begin position="388"/>
        <end position="409"/>
    </location>
</feature>
<feature type="region of interest" description="Disordered" evidence="1">
    <location>
        <begin position="366"/>
        <end position="417"/>
    </location>
</feature>
<name>A0ABQ2P760_9NEIS</name>
<accession>A0ABQ2P760</accession>
<evidence type="ECO:0008006" key="4">
    <source>
        <dbReference type="Google" id="ProtNLM"/>
    </source>
</evidence>
<dbReference type="InterPro" id="IPR012434">
    <property type="entry name" value="DUF1631"/>
</dbReference>
<dbReference type="EMBL" id="BMLX01000002">
    <property type="protein sequence ID" value="GGP20045.1"/>
    <property type="molecule type" value="Genomic_DNA"/>
</dbReference>
<gene>
    <name evidence="2" type="ORF">GCM10010970_13270</name>
</gene>
<comment type="caution">
    <text evidence="2">The sequence shown here is derived from an EMBL/GenBank/DDBJ whole genome shotgun (WGS) entry which is preliminary data.</text>
</comment>
<feature type="region of interest" description="Disordered" evidence="1">
    <location>
        <begin position="242"/>
        <end position="264"/>
    </location>
</feature>
<evidence type="ECO:0000313" key="2">
    <source>
        <dbReference type="EMBL" id="GGP20045.1"/>
    </source>
</evidence>
<protein>
    <recommendedName>
        <fullName evidence="4">DUF1631 domain-containing protein</fullName>
    </recommendedName>
</protein>
<organism evidence="2 3">
    <name type="scientific">Silvimonas iriomotensis</name>
    <dbReference type="NCBI Taxonomy" id="449662"/>
    <lineage>
        <taxon>Bacteria</taxon>
        <taxon>Pseudomonadati</taxon>
        <taxon>Pseudomonadota</taxon>
        <taxon>Betaproteobacteria</taxon>
        <taxon>Neisseriales</taxon>
        <taxon>Chitinibacteraceae</taxon>
        <taxon>Silvimonas</taxon>
    </lineage>
</organism>